<feature type="compositionally biased region" description="Pro residues" evidence="1">
    <location>
        <begin position="1"/>
        <end position="12"/>
    </location>
</feature>
<feature type="region of interest" description="Disordered" evidence="1">
    <location>
        <begin position="1"/>
        <end position="51"/>
    </location>
</feature>
<dbReference type="AlphaFoldDB" id="A0A518DUT1"/>
<keyword evidence="3" id="KW-1185">Reference proteome</keyword>
<dbReference type="RefSeq" id="WP_197443350.1">
    <property type="nucleotide sequence ID" value="NZ_CP036433.1"/>
</dbReference>
<dbReference type="Proteomes" id="UP000317648">
    <property type="component" value="Chromosome"/>
</dbReference>
<reference evidence="2 3" key="1">
    <citation type="submission" date="2019-02" db="EMBL/GenBank/DDBJ databases">
        <title>Deep-cultivation of Planctomycetes and their phenomic and genomic characterization uncovers novel biology.</title>
        <authorList>
            <person name="Wiegand S."/>
            <person name="Jogler M."/>
            <person name="Boedeker C."/>
            <person name="Pinto D."/>
            <person name="Vollmers J."/>
            <person name="Rivas-Marin E."/>
            <person name="Kohn T."/>
            <person name="Peeters S.H."/>
            <person name="Heuer A."/>
            <person name="Rast P."/>
            <person name="Oberbeckmann S."/>
            <person name="Bunk B."/>
            <person name="Jeske O."/>
            <person name="Meyerdierks A."/>
            <person name="Storesund J.E."/>
            <person name="Kallscheuer N."/>
            <person name="Luecker S."/>
            <person name="Lage O.M."/>
            <person name="Pohl T."/>
            <person name="Merkel B.J."/>
            <person name="Hornburger P."/>
            <person name="Mueller R.-W."/>
            <person name="Bruemmer F."/>
            <person name="Labrenz M."/>
            <person name="Spormann A.M."/>
            <person name="Op den Camp H."/>
            <person name="Overmann J."/>
            <person name="Amann R."/>
            <person name="Jetten M.S.M."/>
            <person name="Mascher T."/>
            <person name="Medema M.H."/>
            <person name="Devos D.P."/>
            <person name="Kaster A.-K."/>
            <person name="Ovreas L."/>
            <person name="Rohde M."/>
            <person name="Galperin M.Y."/>
            <person name="Jogler C."/>
        </authorList>
    </citation>
    <scope>NUCLEOTIDE SEQUENCE [LARGE SCALE GENOMIC DNA]</scope>
    <source>
        <strain evidence="2 3">Pla85_3_4</strain>
    </source>
</reference>
<dbReference type="Gene3D" id="1.50.10.20">
    <property type="match status" value="2"/>
</dbReference>
<proteinExistence type="predicted"/>
<gene>
    <name evidence="2" type="ORF">Pla8534_33940</name>
</gene>
<dbReference type="EMBL" id="CP036433">
    <property type="protein sequence ID" value="QDU95578.1"/>
    <property type="molecule type" value="Genomic_DNA"/>
</dbReference>
<dbReference type="SUPFAM" id="SSF48239">
    <property type="entry name" value="Terpenoid cyclases/Protein prenyltransferases"/>
    <property type="match status" value="1"/>
</dbReference>
<evidence type="ECO:0000313" key="3">
    <source>
        <dbReference type="Proteomes" id="UP000317648"/>
    </source>
</evidence>
<dbReference type="CDD" id="cd00688">
    <property type="entry name" value="ISOPREN_C2_like"/>
    <property type="match status" value="1"/>
</dbReference>
<evidence type="ECO:0000313" key="2">
    <source>
        <dbReference type="EMBL" id="QDU95578.1"/>
    </source>
</evidence>
<sequence>MTPPYPGPPPLPAAHLPQERAIAPPSSPPRAETSAAVPVPPPVSVSRQGESPVIAPPVVERPIAAPPVVERPIAAPPVVRPSAATVPPPLPPPRAIRAATALVEAPPLSSPGLAGSPSTDPVRVYDEEEEEFDDSGERALRTAPPWLVSVVVHMGAFILLALITFRPPPEAEVFTLEMRGPAEATPLLEPLPVPLEVEEVQTEVVEEPQVAELEATLPDLPTLPEEPEATVDAVERNELVALAELPGLFDFDAPAVSSALSGRNPAQRKAMLALNGGTAKTEGAVEAGLVWLSRQQQQDGAWSLVGPYTNGSREENRVAATAMALLAFLGAGHTHQSGEYQNVVRKGIDALLEMQDESGDFTRNSALTPSHHRLYSQAQASIAICEAYGMTQDPRLLRPAQRAIDYDVQIQSPQGGWRYQPHVDGDTSVTGWFVMALQSAKMAGLHPSTDSLEQVGKFLDSVSQENGAYFGYQPQRQHSPTMTAEALLCRQYLGWKRDNSLLQQGADLLLEDKPGSGTANVYYDYYATQVLHHLGGKKWDEWNDVMRVETPAAQVRTGREKGSWQPQNDTWGRRAGRLYSTCMNLYMLEVYYRHLPIYRQDPAGR</sequence>
<dbReference type="KEGG" id="lcre:Pla8534_33940"/>
<dbReference type="InterPro" id="IPR008930">
    <property type="entry name" value="Terpenoid_cyclase/PrenylTrfase"/>
</dbReference>
<name>A0A518DUT1_9BACT</name>
<evidence type="ECO:0000256" key="1">
    <source>
        <dbReference type="SAM" id="MobiDB-lite"/>
    </source>
</evidence>
<protein>
    <recommendedName>
        <fullName evidence="4">Squalene cyclase C-terminal domain-containing protein</fullName>
    </recommendedName>
</protein>
<evidence type="ECO:0008006" key="4">
    <source>
        <dbReference type="Google" id="ProtNLM"/>
    </source>
</evidence>
<accession>A0A518DUT1</accession>
<organism evidence="2 3">
    <name type="scientific">Lignipirellula cremea</name>
    <dbReference type="NCBI Taxonomy" id="2528010"/>
    <lineage>
        <taxon>Bacteria</taxon>
        <taxon>Pseudomonadati</taxon>
        <taxon>Planctomycetota</taxon>
        <taxon>Planctomycetia</taxon>
        <taxon>Pirellulales</taxon>
        <taxon>Pirellulaceae</taxon>
        <taxon>Lignipirellula</taxon>
    </lineage>
</organism>